<dbReference type="Proteomes" id="UP000722791">
    <property type="component" value="Unassembled WGS sequence"/>
</dbReference>
<evidence type="ECO:0000313" key="3">
    <source>
        <dbReference type="Proteomes" id="UP000722791"/>
    </source>
</evidence>
<comment type="caution">
    <text evidence="2">The sequence shown here is derived from an EMBL/GenBank/DDBJ whole genome shotgun (WGS) entry which is preliminary data.</text>
</comment>
<organism evidence="2 3">
    <name type="scientific">Volvox reticuliferus</name>
    <dbReference type="NCBI Taxonomy" id="1737510"/>
    <lineage>
        <taxon>Eukaryota</taxon>
        <taxon>Viridiplantae</taxon>
        <taxon>Chlorophyta</taxon>
        <taxon>core chlorophytes</taxon>
        <taxon>Chlorophyceae</taxon>
        <taxon>CS clade</taxon>
        <taxon>Chlamydomonadales</taxon>
        <taxon>Volvocaceae</taxon>
        <taxon>Volvox</taxon>
    </lineage>
</organism>
<protein>
    <submittedName>
        <fullName evidence="2">Uncharacterized protein</fullName>
    </submittedName>
</protein>
<dbReference type="EMBL" id="BNCQ01000020">
    <property type="protein sequence ID" value="GIM06034.1"/>
    <property type="molecule type" value="Genomic_DNA"/>
</dbReference>
<sequence length="223" mass="22399">KGLMNTYLWRPPDEKPETALTTASAVASVTAAAAALLAPPPLMRTNASQRRCRVDAAAITATTAARCINSNPPYNGLPPAIANDGVRSLTLPGAVRMQRLPTIPTASSEATDSRGNTAVLMTAVAALGMVRNPAPAASGSTDGGPHAAAAGGHATAGGAPPPPSPGAAMGMAAVKNSVGGFSQVRSSINGVTACCSTCANNWDARSRDLEDLLLPNGDDDYVV</sequence>
<feature type="compositionally biased region" description="Low complexity" evidence="1">
    <location>
        <begin position="143"/>
        <end position="158"/>
    </location>
</feature>
<evidence type="ECO:0000256" key="1">
    <source>
        <dbReference type="SAM" id="MobiDB-lite"/>
    </source>
</evidence>
<reference evidence="2" key="1">
    <citation type="journal article" date="2021" name="Proc. Natl. Acad. Sci. U.S.A.">
        <title>Three genomes in the algal genus Volvox reveal the fate of a haploid sex-determining region after a transition to homothallism.</title>
        <authorList>
            <person name="Yamamoto K."/>
            <person name="Hamaji T."/>
            <person name="Kawai-Toyooka H."/>
            <person name="Matsuzaki R."/>
            <person name="Takahashi F."/>
            <person name="Nishimura Y."/>
            <person name="Kawachi M."/>
            <person name="Noguchi H."/>
            <person name="Minakuchi Y."/>
            <person name="Umen J.G."/>
            <person name="Toyoda A."/>
            <person name="Nozaki H."/>
        </authorList>
    </citation>
    <scope>NUCLEOTIDE SEQUENCE</scope>
    <source>
        <strain evidence="2">NIES-3785</strain>
    </source>
</reference>
<evidence type="ECO:0000313" key="2">
    <source>
        <dbReference type="EMBL" id="GIM06034.1"/>
    </source>
</evidence>
<accession>A0A8J4GEI2</accession>
<feature type="non-terminal residue" evidence="2">
    <location>
        <position position="1"/>
    </location>
</feature>
<name>A0A8J4GEI2_9CHLO</name>
<feature type="region of interest" description="Disordered" evidence="1">
    <location>
        <begin position="135"/>
        <end position="170"/>
    </location>
</feature>
<proteinExistence type="predicted"/>
<dbReference type="AlphaFoldDB" id="A0A8J4GEI2"/>
<gene>
    <name evidence="2" type="ORF">Vretimale_10452</name>
</gene>